<organism evidence="1 2">
    <name type="scientific">Actinoplanes campanulatus</name>
    <dbReference type="NCBI Taxonomy" id="113559"/>
    <lineage>
        <taxon>Bacteria</taxon>
        <taxon>Bacillati</taxon>
        <taxon>Actinomycetota</taxon>
        <taxon>Actinomycetes</taxon>
        <taxon>Micromonosporales</taxon>
        <taxon>Micromonosporaceae</taxon>
        <taxon>Actinoplanes</taxon>
    </lineage>
</organism>
<dbReference type="AlphaFoldDB" id="A0A7W5ANJ2"/>
<dbReference type="Gene3D" id="3.40.50.150">
    <property type="entry name" value="Vaccinia Virus protein VP39"/>
    <property type="match status" value="1"/>
</dbReference>
<dbReference type="GO" id="GO:0009007">
    <property type="term" value="F:site-specific DNA-methyltransferase (adenine-specific) activity"/>
    <property type="evidence" value="ECO:0007669"/>
    <property type="project" value="UniProtKB-EC"/>
</dbReference>
<evidence type="ECO:0000313" key="2">
    <source>
        <dbReference type="Proteomes" id="UP000590749"/>
    </source>
</evidence>
<keyword evidence="1" id="KW-0489">Methyltransferase</keyword>
<evidence type="ECO:0000313" key="1">
    <source>
        <dbReference type="EMBL" id="MBB3099420.1"/>
    </source>
</evidence>
<gene>
    <name evidence="1" type="ORF">FHR83_007126</name>
</gene>
<keyword evidence="2" id="KW-1185">Reference proteome</keyword>
<dbReference type="Proteomes" id="UP000590749">
    <property type="component" value="Unassembled WGS sequence"/>
</dbReference>
<dbReference type="InterPro" id="IPR029063">
    <property type="entry name" value="SAM-dependent_MTases_sf"/>
</dbReference>
<dbReference type="EC" id="2.1.1.72" evidence="1"/>
<reference evidence="1 2" key="1">
    <citation type="submission" date="2020-08" db="EMBL/GenBank/DDBJ databases">
        <title>Genomic Encyclopedia of Type Strains, Phase III (KMG-III): the genomes of soil and plant-associated and newly described type strains.</title>
        <authorList>
            <person name="Whitman W."/>
        </authorList>
    </citation>
    <scope>NUCLEOTIDE SEQUENCE [LARGE SCALE GENOMIC DNA]</scope>
    <source>
        <strain evidence="1 2">CECT 3287</strain>
    </source>
</reference>
<accession>A0A7W5ANJ2</accession>
<dbReference type="SUPFAM" id="SSF53335">
    <property type="entry name" value="S-adenosyl-L-methionine-dependent methyltransferases"/>
    <property type="match status" value="1"/>
</dbReference>
<dbReference type="GO" id="GO:0032259">
    <property type="term" value="P:methylation"/>
    <property type="evidence" value="ECO:0007669"/>
    <property type="project" value="UniProtKB-KW"/>
</dbReference>
<protein>
    <submittedName>
        <fullName evidence="1">DNA adenine methylase</fullName>
        <ecNumber evidence="1">2.1.1.72</ecNumber>
    </submittedName>
</protein>
<keyword evidence="1" id="KW-0808">Transferase</keyword>
<dbReference type="EMBL" id="JACHXF010000018">
    <property type="protein sequence ID" value="MBB3099420.1"/>
    <property type="molecule type" value="Genomic_DNA"/>
</dbReference>
<name>A0A7W5ANJ2_9ACTN</name>
<proteinExistence type="predicted"/>
<sequence length="203" mass="23146">MAGDSALDLALMWQAVADGWLPPDTVTEDEYRAMRHADPSPLRAFVGFGCSFGGRWFQGYARSSGRNYPAECHRRIRHMAPAFRGRSVHCRDYRYWRVDANTVVYCDPPYADTTPYAGSPRFNSDEFWWVAERWARSGALVLVSEYTAPTGWRSVWSKARRVTMRVDDNSSIATEHLWMLGDPDDRLVRAEPAMSRPSFPASV</sequence>
<comment type="caution">
    <text evidence="1">The sequence shown here is derived from an EMBL/GenBank/DDBJ whole genome shotgun (WGS) entry which is preliminary data.</text>
</comment>